<feature type="compositionally biased region" description="Basic and acidic residues" evidence="1">
    <location>
        <begin position="445"/>
        <end position="497"/>
    </location>
</feature>
<keyword evidence="4" id="KW-1185">Reference proteome</keyword>
<evidence type="ECO:0000313" key="3">
    <source>
        <dbReference type="EMBL" id="NNJ26990.1"/>
    </source>
</evidence>
<gene>
    <name evidence="3" type="ORF">LzC2_30870</name>
</gene>
<dbReference type="PANTHER" id="PTHR37533:SF2">
    <property type="entry name" value="FLAGELLAR HOOK-LENGTH CONTROL PROTEIN"/>
    <property type="match status" value="1"/>
</dbReference>
<accession>A0ABX1VHM6</accession>
<dbReference type="InterPro" id="IPR052563">
    <property type="entry name" value="FliK"/>
</dbReference>
<feature type="region of interest" description="Disordered" evidence="1">
    <location>
        <begin position="231"/>
        <end position="288"/>
    </location>
</feature>
<feature type="compositionally biased region" description="Polar residues" evidence="1">
    <location>
        <begin position="141"/>
        <end position="152"/>
    </location>
</feature>
<feature type="region of interest" description="Disordered" evidence="1">
    <location>
        <begin position="1"/>
        <end position="44"/>
    </location>
</feature>
<dbReference type="EMBL" id="WTPX01000113">
    <property type="protein sequence ID" value="NNJ26990.1"/>
    <property type="molecule type" value="Genomic_DNA"/>
</dbReference>
<dbReference type="Pfam" id="PF02120">
    <property type="entry name" value="Flg_hook"/>
    <property type="match status" value="1"/>
</dbReference>
<feature type="compositionally biased region" description="Gly residues" evidence="1">
    <location>
        <begin position="510"/>
        <end position="520"/>
    </location>
</feature>
<feature type="region of interest" description="Disordered" evidence="1">
    <location>
        <begin position="440"/>
        <end position="554"/>
    </location>
</feature>
<dbReference type="PANTHER" id="PTHR37533">
    <property type="entry name" value="FLAGELLAR HOOK-LENGTH CONTROL PROTEIN"/>
    <property type="match status" value="1"/>
</dbReference>
<dbReference type="Gene3D" id="3.30.750.140">
    <property type="match status" value="1"/>
</dbReference>
<feature type="region of interest" description="Disordered" evidence="1">
    <location>
        <begin position="338"/>
        <end position="359"/>
    </location>
</feature>
<sequence length="554" mass="53476">MSLPPFATAVGPTASPVSGVTAPSAERLSPGKLQGAGAAPGVSAGNEVAVDPSFAALLAQLSPPPAIEPPPGVALAGGTAAVGSASESLDAVASLIAGLLDPAATPAGAEGDEVVLPAALAGLPGQSIEALPPGPPPPPTQNVTESSASGQLPSLIDGIPLPVGTASPVEAPAGETAFPPTIPGDPQAEPSAIGRAAPQTDQDPTATTVASPLDAAAVTAPATLSQAAAVAPPEGLRGPGGGLASAGSDAGQRRTTARPFPGTSTAANAGGGASPAAPPGLTNPSADALVPVEDANPTVAATAVTPEVASPVTAAPVAAVRRDPNGPSASTIDRLAVSAPSTAESAGVRSTVPSPSANASAEIVADAVSRAIEQNRPIRVRLDPPELGTVRVEVSAASNGDAGAVRIRLSAAEPAARAVLAEALPRLRETLASAGVTVDAVDLDGPTRPERAESGRESGRDADRRDGDSGNRRESGGRGSEERSDGEAEQRRGRGEPSADEPSDPEGTGDGDSAGVGGAGDPAAPVTADADWGRTTAGSSSDGRAPAGSLDIAA</sequence>
<dbReference type="RefSeq" id="WP_171188557.1">
    <property type="nucleotide sequence ID" value="NZ_WTPX01000113.1"/>
</dbReference>
<reference evidence="3 4" key="1">
    <citation type="journal article" date="2020" name="Syst. Appl. Microbiol.">
        <title>Alienimonas chondri sp. nov., a novel planctomycete isolated from the biofilm of the red alga Chondrus crispus.</title>
        <authorList>
            <person name="Vitorino I."/>
            <person name="Albuquerque L."/>
            <person name="Wiegand S."/>
            <person name="Kallscheuer N."/>
            <person name="da Costa M.S."/>
            <person name="Lobo-da-Cunha A."/>
            <person name="Jogler C."/>
            <person name="Lage O.M."/>
        </authorList>
    </citation>
    <scope>NUCLEOTIDE SEQUENCE [LARGE SCALE GENOMIC DNA]</scope>
    <source>
        <strain evidence="3 4">LzC2</strain>
    </source>
</reference>
<evidence type="ECO:0000313" key="4">
    <source>
        <dbReference type="Proteomes" id="UP000609651"/>
    </source>
</evidence>
<proteinExistence type="predicted"/>
<dbReference type="CDD" id="cd17470">
    <property type="entry name" value="T3SS_Flik_C"/>
    <property type="match status" value="1"/>
</dbReference>
<organism evidence="3 4">
    <name type="scientific">Alienimonas chondri</name>
    <dbReference type="NCBI Taxonomy" id="2681879"/>
    <lineage>
        <taxon>Bacteria</taxon>
        <taxon>Pseudomonadati</taxon>
        <taxon>Planctomycetota</taxon>
        <taxon>Planctomycetia</taxon>
        <taxon>Planctomycetales</taxon>
        <taxon>Planctomycetaceae</taxon>
        <taxon>Alienimonas</taxon>
    </lineage>
</organism>
<dbReference type="InterPro" id="IPR038610">
    <property type="entry name" value="FliK-like_C_sf"/>
</dbReference>
<feature type="region of interest" description="Disordered" evidence="1">
    <location>
        <begin position="126"/>
        <end position="207"/>
    </location>
</feature>
<feature type="domain" description="Flagellar hook-length control protein-like C-terminal" evidence="2">
    <location>
        <begin position="374"/>
        <end position="442"/>
    </location>
</feature>
<evidence type="ECO:0000256" key="1">
    <source>
        <dbReference type="SAM" id="MobiDB-lite"/>
    </source>
</evidence>
<comment type="caution">
    <text evidence="3">The sequence shown here is derived from an EMBL/GenBank/DDBJ whole genome shotgun (WGS) entry which is preliminary data.</text>
</comment>
<feature type="compositionally biased region" description="Acidic residues" evidence="1">
    <location>
        <begin position="498"/>
        <end position="509"/>
    </location>
</feature>
<dbReference type="InterPro" id="IPR021136">
    <property type="entry name" value="Flagellar_hook_control-like_C"/>
</dbReference>
<name>A0ABX1VHM6_9PLAN</name>
<dbReference type="Proteomes" id="UP000609651">
    <property type="component" value="Unassembled WGS sequence"/>
</dbReference>
<evidence type="ECO:0000259" key="2">
    <source>
        <dbReference type="Pfam" id="PF02120"/>
    </source>
</evidence>
<feature type="compositionally biased region" description="Low complexity" evidence="1">
    <location>
        <begin position="521"/>
        <end position="530"/>
    </location>
</feature>
<protein>
    <recommendedName>
        <fullName evidence="2">Flagellar hook-length control protein-like C-terminal domain-containing protein</fullName>
    </recommendedName>
</protein>